<dbReference type="SUPFAM" id="SSF54368">
    <property type="entry name" value="Glutamine synthetase, N-terminal domain"/>
    <property type="match status" value="1"/>
</dbReference>
<dbReference type="Pfam" id="PF00120">
    <property type="entry name" value="Gln-synt_C"/>
    <property type="match status" value="1"/>
</dbReference>
<keyword evidence="6" id="KW-0460">Magnesium</keyword>
<evidence type="ECO:0000256" key="8">
    <source>
        <dbReference type="RuleBase" id="RU000384"/>
    </source>
</evidence>
<gene>
    <name evidence="10" type="ORF">EV696_101118</name>
</gene>
<feature type="domain" description="GS catalytic" evidence="9">
    <location>
        <begin position="120"/>
        <end position="456"/>
    </location>
</feature>
<evidence type="ECO:0000256" key="2">
    <source>
        <dbReference type="ARBA" id="ARBA00009897"/>
    </source>
</evidence>
<evidence type="ECO:0000256" key="6">
    <source>
        <dbReference type="ARBA" id="ARBA00022842"/>
    </source>
</evidence>
<keyword evidence="3 10" id="KW-0436">Ligase</keyword>
<dbReference type="FunFam" id="3.30.590.10:FF:000005">
    <property type="entry name" value="Probable glutamine synthetase"/>
    <property type="match status" value="1"/>
</dbReference>
<dbReference type="GO" id="GO:0004356">
    <property type="term" value="F:glutamine synthetase activity"/>
    <property type="evidence" value="ECO:0007669"/>
    <property type="project" value="InterPro"/>
</dbReference>
<accession>A0A4R6UUV4</accession>
<evidence type="ECO:0000256" key="3">
    <source>
        <dbReference type="ARBA" id="ARBA00022598"/>
    </source>
</evidence>
<evidence type="ECO:0000313" key="10">
    <source>
        <dbReference type="EMBL" id="TDQ51148.1"/>
    </source>
</evidence>
<dbReference type="SMART" id="SM01230">
    <property type="entry name" value="Gln-synt_C"/>
    <property type="match status" value="1"/>
</dbReference>
<sequence length="456" mass="50799">MFDEKAIKEAETFLQQHPEVTGVDMFVCDTNGVPRGKRVDKDSLLKAYKSGVALPGSIFSLDITGDNIEEAGLGFDIGDADQICWPIPGTLKVSPWQKRPMAQVQLTMTDGKGAPFFADPRQVLSRVLNRFKELKLTPVVAVELEFYVIDRQRINTYTPQPPISPFTGLREESTQVYAIQDLDDFDELLEDLADAIEIQDLPADTAVAEYAPGQYEINLEHRADALRACDDAFLLKRLIKGVTLNHNVEATFMAKPYDDRAGSGMHIHVSLIDENGRNVFATAEGDLSDTLKHALGGLMATMREAMAIFAPNANSYRRFRTNSFVPNCPAWGVNNRSVSLRIPAGSADAMRVEHRVAGADANPYLAVASVLAGIHHGITKQLDCGPETIGNAYTQHKRTLPNIWSHSLDIFEQSEVISEYLGKDFCRVYLACKRAENNEFNYHVSPLEYQWYLRTV</sequence>
<evidence type="ECO:0000256" key="1">
    <source>
        <dbReference type="ARBA" id="ARBA00001946"/>
    </source>
</evidence>
<dbReference type="Proteomes" id="UP000295375">
    <property type="component" value="Unassembled WGS sequence"/>
</dbReference>
<reference evidence="10 11" key="1">
    <citation type="submission" date="2019-03" db="EMBL/GenBank/DDBJ databases">
        <title>Genomic Encyclopedia of Type Strains, Phase IV (KMG-IV): sequencing the most valuable type-strain genomes for metagenomic binning, comparative biology and taxonomic classification.</title>
        <authorList>
            <person name="Goeker M."/>
        </authorList>
    </citation>
    <scope>NUCLEOTIDE SEQUENCE [LARGE SCALE GENOMIC DNA]</scope>
    <source>
        <strain evidence="10 11">DSM 103792</strain>
    </source>
</reference>
<evidence type="ECO:0000256" key="5">
    <source>
        <dbReference type="ARBA" id="ARBA00022840"/>
    </source>
</evidence>
<evidence type="ECO:0000259" key="9">
    <source>
        <dbReference type="PROSITE" id="PS51987"/>
    </source>
</evidence>
<organism evidence="10 11">
    <name type="scientific">Permianibacter aggregans</name>
    <dbReference type="NCBI Taxonomy" id="1510150"/>
    <lineage>
        <taxon>Bacteria</taxon>
        <taxon>Pseudomonadati</taxon>
        <taxon>Pseudomonadota</taxon>
        <taxon>Gammaproteobacteria</taxon>
        <taxon>Pseudomonadales</taxon>
        <taxon>Pseudomonadaceae</taxon>
        <taxon>Permianibacter</taxon>
    </lineage>
</organism>
<dbReference type="SUPFAM" id="SSF55931">
    <property type="entry name" value="Glutamine synthetase/guanido kinase"/>
    <property type="match status" value="1"/>
</dbReference>
<name>A0A4R6UUV4_9GAMM</name>
<dbReference type="InterPro" id="IPR008146">
    <property type="entry name" value="Gln_synth_cat_dom"/>
</dbReference>
<keyword evidence="11" id="KW-1185">Reference proteome</keyword>
<dbReference type="Gene3D" id="3.30.590.10">
    <property type="entry name" value="Glutamine synthetase/guanido kinase, catalytic domain"/>
    <property type="match status" value="1"/>
</dbReference>
<dbReference type="GO" id="GO:0006598">
    <property type="term" value="P:polyamine catabolic process"/>
    <property type="evidence" value="ECO:0007669"/>
    <property type="project" value="TreeGrafter"/>
</dbReference>
<dbReference type="PROSITE" id="PS00181">
    <property type="entry name" value="GLNA_ATP"/>
    <property type="match status" value="1"/>
</dbReference>
<proteinExistence type="inferred from homology"/>
<dbReference type="OrthoDB" id="9789509at2"/>
<dbReference type="PROSITE" id="PS51987">
    <property type="entry name" value="GS_CATALYTIC"/>
    <property type="match status" value="1"/>
</dbReference>
<comment type="cofactor">
    <cofactor evidence="1">
        <name>Mg(2+)</name>
        <dbReference type="ChEBI" id="CHEBI:18420"/>
    </cofactor>
</comment>
<evidence type="ECO:0000256" key="7">
    <source>
        <dbReference type="PROSITE-ProRule" id="PRU01331"/>
    </source>
</evidence>
<comment type="caution">
    <text evidence="10">The sequence shown here is derived from an EMBL/GenBank/DDBJ whole genome shotgun (WGS) entry which is preliminary data.</text>
</comment>
<dbReference type="GO" id="GO:0005524">
    <property type="term" value="F:ATP binding"/>
    <property type="evidence" value="ECO:0007669"/>
    <property type="project" value="UniProtKB-KW"/>
</dbReference>
<comment type="similarity">
    <text evidence="2 7 8">Belongs to the glutamine synthetase family.</text>
</comment>
<dbReference type="PANTHER" id="PTHR43785">
    <property type="entry name" value="GAMMA-GLUTAMYLPUTRESCINE SYNTHETASE"/>
    <property type="match status" value="1"/>
</dbReference>
<dbReference type="Gene3D" id="3.10.20.70">
    <property type="entry name" value="Glutamine synthetase, N-terminal domain"/>
    <property type="match status" value="1"/>
</dbReference>
<dbReference type="InterPro" id="IPR036651">
    <property type="entry name" value="Gln_synt_N_sf"/>
</dbReference>
<dbReference type="AlphaFoldDB" id="A0A4R6UUV4"/>
<evidence type="ECO:0000313" key="11">
    <source>
        <dbReference type="Proteomes" id="UP000295375"/>
    </source>
</evidence>
<dbReference type="InterPro" id="IPR027303">
    <property type="entry name" value="Gln_synth_gly_rich_site"/>
</dbReference>
<evidence type="ECO:0000256" key="4">
    <source>
        <dbReference type="ARBA" id="ARBA00022741"/>
    </source>
</evidence>
<dbReference type="GO" id="GO:0006542">
    <property type="term" value="P:glutamine biosynthetic process"/>
    <property type="evidence" value="ECO:0007669"/>
    <property type="project" value="InterPro"/>
</dbReference>
<dbReference type="PANTHER" id="PTHR43785:SF12">
    <property type="entry name" value="TYPE-1 GLUTAMINE SYNTHETASE 2"/>
    <property type="match status" value="1"/>
</dbReference>
<dbReference type="RefSeq" id="WP_133587002.1">
    <property type="nucleotide sequence ID" value="NZ_CP037953.1"/>
</dbReference>
<keyword evidence="5" id="KW-0067">ATP-binding</keyword>
<dbReference type="EMBL" id="SNYM01000001">
    <property type="protein sequence ID" value="TDQ51148.1"/>
    <property type="molecule type" value="Genomic_DNA"/>
</dbReference>
<dbReference type="InterPro" id="IPR014746">
    <property type="entry name" value="Gln_synth/guanido_kin_cat_dom"/>
</dbReference>
<protein>
    <submittedName>
        <fullName evidence="10">Glutamate--putrescine ligase</fullName>
    </submittedName>
</protein>
<keyword evidence="4" id="KW-0547">Nucleotide-binding</keyword>